<name>A0A2I2KWP5_9ACTN</name>
<sequence length="59" mass="6544">MRSVPQGGRGIKELFPRRQFCYTVIWITGFARMFMVSRSRVILLLIVGSGADEGVLGLG</sequence>
<protein>
    <submittedName>
        <fullName evidence="2">Uncharacterized protein</fullName>
    </submittedName>
</protein>
<evidence type="ECO:0000313" key="2">
    <source>
        <dbReference type="EMBL" id="SNQ50072.1"/>
    </source>
</evidence>
<keyword evidence="1" id="KW-1133">Transmembrane helix</keyword>
<gene>
    <name evidence="2" type="ORF">FRACA_400005</name>
</gene>
<evidence type="ECO:0000256" key="1">
    <source>
        <dbReference type="SAM" id="Phobius"/>
    </source>
</evidence>
<dbReference type="AlphaFoldDB" id="A0A2I2KWP5"/>
<proteinExistence type="predicted"/>
<reference evidence="2 3" key="1">
    <citation type="submission" date="2017-06" db="EMBL/GenBank/DDBJ databases">
        <authorList>
            <person name="Kim H.J."/>
            <person name="Triplett B.A."/>
        </authorList>
    </citation>
    <scope>NUCLEOTIDE SEQUENCE [LARGE SCALE GENOMIC DNA]</scope>
    <source>
        <strain evidence="2">FRACA_ARgP5</strain>
    </source>
</reference>
<keyword evidence="1" id="KW-0472">Membrane</keyword>
<feature type="transmembrane region" description="Helical" evidence="1">
    <location>
        <begin position="20"/>
        <end position="37"/>
    </location>
</feature>
<dbReference type="Proteomes" id="UP000234331">
    <property type="component" value="Unassembled WGS sequence"/>
</dbReference>
<dbReference type="EMBL" id="FZMO01000335">
    <property type="protein sequence ID" value="SNQ50072.1"/>
    <property type="molecule type" value="Genomic_DNA"/>
</dbReference>
<organism evidence="2 3">
    <name type="scientific">Frankia canadensis</name>
    <dbReference type="NCBI Taxonomy" id="1836972"/>
    <lineage>
        <taxon>Bacteria</taxon>
        <taxon>Bacillati</taxon>
        <taxon>Actinomycetota</taxon>
        <taxon>Actinomycetes</taxon>
        <taxon>Frankiales</taxon>
        <taxon>Frankiaceae</taxon>
        <taxon>Frankia</taxon>
    </lineage>
</organism>
<evidence type="ECO:0000313" key="3">
    <source>
        <dbReference type="Proteomes" id="UP000234331"/>
    </source>
</evidence>
<keyword evidence="3" id="KW-1185">Reference proteome</keyword>
<keyword evidence="1" id="KW-0812">Transmembrane</keyword>
<accession>A0A2I2KWP5</accession>